<dbReference type="PANTHER" id="PTHR46730">
    <property type="entry name" value="POLYCYSTIN-1"/>
    <property type="match status" value="1"/>
</dbReference>
<evidence type="ECO:0000256" key="10">
    <source>
        <dbReference type="ARBA" id="ARBA00023157"/>
    </source>
</evidence>
<evidence type="ECO:0000256" key="2">
    <source>
        <dbReference type="ARBA" id="ARBA00004651"/>
    </source>
</evidence>
<dbReference type="InterPro" id="IPR014010">
    <property type="entry name" value="REJ_dom"/>
</dbReference>
<evidence type="ECO:0000256" key="11">
    <source>
        <dbReference type="ARBA" id="ARBA00023273"/>
    </source>
</evidence>
<keyword evidence="7 14" id="KW-1133">Transmembrane helix</keyword>
<dbReference type="SUPFAM" id="SSF49299">
    <property type="entry name" value="PKD domain"/>
    <property type="match status" value="2"/>
</dbReference>
<organism evidence="19 20">
    <name type="scientific">Monopterus albus</name>
    <name type="common">Swamp eel</name>
    <dbReference type="NCBI Taxonomy" id="43700"/>
    <lineage>
        <taxon>Eukaryota</taxon>
        <taxon>Metazoa</taxon>
        <taxon>Chordata</taxon>
        <taxon>Craniata</taxon>
        <taxon>Vertebrata</taxon>
        <taxon>Euteleostomi</taxon>
        <taxon>Actinopterygii</taxon>
        <taxon>Neopterygii</taxon>
        <taxon>Teleostei</taxon>
        <taxon>Neoteleostei</taxon>
        <taxon>Acanthomorphata</taxon>
        <taxon>Anabantaria</taxon>
        <taxon>Synbranchiformes</taxon>
        <taxon>Synbranchidae</taxon>
        <taxon>Monopterus</taxon>
    </lineage>
</organism>
<dbReference type="SMART" id="SM00089">
    <property type="entry name" value="PKD"/>
    <property type="match status" value="2"/>
</dbReference>
<accession>A0A3Q3J1C2</accession>
<feature type="transmembrane region" description="Helical" evidence="14">
    <location>
        <begin position="1652"/>
        <end position="1673"/>
    </location>
</feature>
<dbReference type="InterPro" id="IPR013783">
    <property type="entry name" value="Ig-like_fold"/>
</dbReference>
<evidence type="ECO:0000259" key="18">
    <source>
        <dbReference type="PROSITE" id="PS51111"/>
    </source>
</evidence>
<dbReference type="Pfam" id="PF02010">
    <property type="entry name" value="REJ"/>
    <property type="match status" value="2"/>
</dbReference>
<dbReference type="InterPro" id="IPR046791">
    <property type="entry name" value="Polycystin_dom"/>
</dbReference>
<keyword evidence="11" id="KW-0966">Cell projection</keyword>
<feature type="transmembrane region" description="Helical" evidence="14">
    <location>
        <begin position="2122"/>
        <end position="2145"/>
    </location>
</feature>
<dbReference type="InterPro" id="IPR035986">
    <property type="entry name" value="PKD_dom_sf"/>
</dbReference>
<evidence type="ECO:0000256" key="7">
    <source>
        <dbReference type="ARBA" id="ARBA00022989"/>
    </source>
</evidence>
<dbReference type="PROSITE" id="PS51111">
    <property type="entry name" value="REJ"/>
    <property type="match status" value="1"/>
</dbReference>
<evidence type="ECO:0000313" key="20">
    <source>
        <dbReference type="Proteomes" id="UP000261600"/>
    </source>
</evidence>
<keyword evidence="10" id="KW-1015">Disulfide bond</keyword>
<dbReference type="PROSITE" id="PS50095">
    <property type="entry name" value="PLAT"/>
    <property type="match status" value="1"/>
</dbReference>
<comment type="similarity">
    <text evidence="3">Belongs to the polycystin family.</text>
</comment>
<evidence type="ECO:0000256" key="5">
    <source>
        <dbReference type="ARBA" id="ARBA00022692"/>
    </source>
</evidence>
<dbReference type="Proteomes" id="UP000261600">
    <property type="component" value="Unplaced"/>
</dbReference>
<dbReference type="InterPro" id="IPR057244">
    <property type="entry name" value="GAIN_B"/>
</dbReference>
<dbReference type="InterPro" id="IPR000601">
    <property type="entry name" value="PKD_dom"/>
</dbReference>
<keyword evidence="8" id="KW-0969">Cilium</keyword>
<evidence type="ECO:0000259" key="17">
    <source>
        <dbReference type="PROSITE" id="PS50221"/>
    </source>
</evidence>
<evidence type="ECO:0000259" key="15">
    <source>
        <dbReference type="PROSITE" id="PS50093"/>
    </source>
</evidence>
<dbReference type="SMART" id="SM00308">
    <property type="entry name" value="LH2"/>
    <property type="match status" value="1"/>
</dbReference>
<dbReference type="GO" id="GO:0006816">
    <property type="term" value="P:calcium ion transport"/>
    <property type="evidence" value="ECO:0007669"/>
    <property type="project" value="TreeGrafter"/>
</dbReference>
<evidence type="ECO:0000256" key="4">
    <source>
        <dbReference type="ARBA" id="ARBA00022475"/>
    </source>
</evidence>
<dbReference type="Pfam" id="PF01477">
    <property type="entry name" value="PLAT"/>
    <property type="match status" value="1"/>
</dbReference>
<evidence type="ECO:0000256" key="12">
    <source>
        <dbReference type="PROSITE-ProRule" id="PRU00152"/>
    </source>
</evidence>
<evidence type="ECO:0008006" key="21">
    <source>
        <dbReference type="Google" id="ProtNLM"/>
    </source>
</evidence>
<dbReference type="Pfam" id="PF20519">
    <property type="entry name" value="Polycystin_dom"/>
    <property type="match status" value="1"/>
</dbReference>
<feature type="transmembrane region" description="Helical" evidence="14">
    <location>
        <begin position="1402"/>
        <end position="1422"/>
    </location>
</feature>
<evidence type="ECO:0000313" key="19">
    <source>
        <dbReference type="Ensembl" id="ENSMALP00000012038.1"/>
    </source>
</evidence>
<feature type="domain" description="PLAT" evidence="16">
    <location>
        <begin position="1447"/>
        <end position="1568"/>
    </location>
</feature>
<dbReference type="STRING" id="43700.ENSMALP00000012038"/>
<dbReference type="InterPro" id="IPR022409">
    <property type="entry name" value="PKD/Chitinase_dom"/>
</dbReference>
<keyword evidence="9 14" id="KW-0472">Membrane</keyword>
<reference evidence="19" key="2">
    <citation type="submission" date="2025-09" db="UniProtKB">
        <authorList>
            <consortium name="Ensembl"/>
        </authorList>
    </citation>
    <scope>IDENTIFICATION</scope>
</reference>
<keyword evidence="4" id="KW-1003">Cell membrane</keyword>
<dbReference type="Gene3D" id="2.60.60.20">
    <property type="entry name" value="PLAT/LH2 domain"/>
    <property type="match status" value="1"/>
</dbReference>
<feature type="transmembrane region" description="Helical" evidence="14">
    <location>
        <begin position="2181"/>
        <end position="2200"/>
    </location>
</feature>
<dbReference type="SMART" id="SM00303">
    <property type="entry name" value="GPS"/>
    <property type="match status" value="1"/>
</dbReference>
<comment type="caution">
    <text evidence="12">Lacks conserved residue(s) required for the propagation of feature annotation.</text>
</comment>
<protein>
    <recommendedName>
        <fullName evidence="21">Polycystic kidney disease protein 1-like 1</fullName>
    </recommendedName>
</protein>
<feature type="domain" description="REJ" evidence="18">
    <location>
        <begin position="276"/>
        <end position="1138"/>
    </location>
</feature>
<sequence>MAEGGVKDKGETDYCLVLSLSVSHGFIGVFHNQVAEGTNRFPSLSFLSSVLHWPVGSGQGIVALYTTEGPFLHSSIHLVISADIAQAGKAFLMEVSGKLAGRPNQPTGQLLKIYAAKQAYPTNTNITFIAVADVPEPVEFIWHFGDSKSARTTSRTVIKRYNRPGRFDVLVAMSDGQIPITSEVFPVVVQRVVRLNRLVHQASVLQNQTVRVSCRVSVGTNLTFLWSFGDGSYRMGQSTEQHVFHRTGEFRVEVTVWNLVSSASLSSYIFVVDRPCQPPPVKNMGPLQLQVRRYEVIHLGVTYERDIDCDITGGLYYTWTLFDSAHQPFPLPLTDMHRQSLTLQSHLLHYDTYTAIARVQVTGSVVYSNYSVRIKVMPSSPVAFIQGGTNVFINNRNTTLVTLDGQRSYDPDFPLTTLSYSWTCKPVSSIISSCFNQYVPTSSPVLTFPVSFLKHNFDQFQVVLTVYSREHSASSETFLTVMPHTLGKVSLYCHHCHGDQVNWDQSFSVSVSCEDCNISPEQIQYTWHLYLVNASTQPVIEVPFCHAVDRSAPSTIIQGPVTSLQTPGAFTLHPSPTDTSHYTHIIHASAPESFYHPLGEFDPPENHSTSENPLHALDILFSDKSDQSEAIGEFPVDFDSSADWEISFPVLESDDIRHQLDYDVPLTRAEEGDPGVSAGRPSGVDGETFSLGDDSVFDPSVHKDEGSNLVDSKASSVIQEPTLLDLPRDPVDMGLFESYTYTGISSPMLSFRPFSLRPGSRYMLEATAKSRNIFLGRTQLFLKTKPAPKGMMCQVQPVNGVELYTHFSIFCTSGKEDLLYKYSFSVGGRPPRMLYQGRNFQYYFRLPSGDPSDDYKVTIYTEVRSGTYGTATKPCPVTVRVQPSFVRESLSSHWDPDLELSESGLRNLSVLVQTGNSLEIRNYISLLSSILNKLSLDPKANTHAQRHIRSALICTVCELKSSEQQSMVDGILTLRDLLQTAGQVSLESARRVTAHVQAISDQFLESSTPVQYHLDHETLDTLITLLSYILQATATSHDFTLETPHSVSIIQALDSPTGQNLRNTTAAPDAYVPDSSSGAHIKQGGLSSEKQVVQLVADLLQTASDLMLVRPNSGLFFTGLITLFATYQNQNSTVISSGSTTYHIPVSLIQQLFVHSREHESVQQLCVLSVLTELTHSPYPQDQYPAQLRGPVVDLSMHKCSSRRKVPVRSLIQPINIELHYPQRKTSVHEYVLFRHQVNYHSFNITQEHLQQVIQLSVAFTSLPSKLFPIMLLFRMFDRPTPSAHHLHRIHHWESNTTRITLSPFYLRAAGVGHLALLSAAKATRQKHLSEQMHYSLTVYSSLCLSWDSHQGAWTPHGCNTQEAHTADSVNCSCYRLRPLTVVQHQIQSNHDTADLDSISDLTVLAVLVSCVCLYILGLVVCKRADIVSEQNRRVHYLTDNSPCDPYLYAATIHTGLCSAAYMSAKVCIVLYGENGISLTRELQVPGCTLFRRNSQDTFLFSAADSLGHVWGVHIWHDNSGPSPTWYIKQVEVSEVNRGHVKGRAWLFVGQCWLAVNKGDGQVERMLRVCTQGIGFAKMLCLKLSDYLADFHIWISVYSCPYPNSFTHTQRLSVCLMLLLGYACVNAVIISHATDDQLPFDLGIIDASATSVMTGVLSVVAVLPAATMISFLFRLHEVNGRNTANNYFGGLLTCIGKGKVLMSHFRKQFALSGESCKFHETEVILSSVRDEYQATQEEKNPEDKRSSNCGFEETWPDKLRGRRFKLISEWCRYLSWALCLLLSLSCLVLSAVLGMRYISKALLWIHSLFFSLVSCMFFVQPLVVNLYQPFVSFTQFNQIMQLRARQRARHLRLVRPPAPADLRKISGKKRRETLIHNTLRDLFICVSMLFLVLCITYGSSSRDHYHLNKAIRKQYTSRNSDNEFMSIQKQEDWWKWTQTSLLNVLYKNASKTEQLHILIGEPMLWKSEVSCSFQSQVNQVLYASVISTIIFRSDAASILKQLHSGDWLGEQTVDMKVQFTLYSPAPNLFTSVTLLTQQSPIGVLLPSSKVQSVRVYHNPAGWDYVAMMCQVKCIPHIVFNTTNICTLRGVMLFLIAIKCVTVLRVNRTLATSATLFTRSLSILYWPMISGLILLVALSCVGNLLFVQSSWAFSSIPRTLQTLLSNRCGLRAIKGLLFSGRDFLYCGLLFFFFVKIVTEWARDLTDLYKGKTTSGRKRSTYYLEEFESSVDELLFKLNAVLNRLHQTLPPKAQCYMEEESPITSPTQEPFSMDTQVNLVVASDNLEQRGKGNEENKPNDREIQTYVRGKNFLSLQESASLIRIWTEDALKEIQTTHTEVVVEAIVHEEPGNGSCGDVSSGWDTV</sequence>
<feature type="transmembrane region" description="Helical" evidence="14">
    <location>
        <begin position="1804"/>
        <end position="1827"/>
    </location>
</feature>
<evidence type="ECO:0000256" key="8">
    <source>
        <dbReference type="ARBA" id="ARBA00023069"/>
    </source>
</evidence>
<dbReference type="GO" id="GO:0005261">
    <property type="term" value="F:monoatomic cation channel activity"/>
    <property type="evidence" value="ECO:0007669"/>
    <property type="project" value="TreeGrafter"/>
</dbReference>
<dbReference type="InterPro" id="IPR002859">
    <property type="entry name" value="PKD/REJ-like"/>
</dbReference>
<dbReference type="GO" id="GO:0005886">
    <property type="term" value="C:plasma membrane"/>
    <property type="evidence" value="ECO:0007669"/>
    <property type="project" value="UniProtKB-SubCell"/>
</dbReference>
<dbReference type="InterPro" id="IPR000203">
    <property type="entry name" value="GPS"/>
</dbReference>
<feature type="domain" description="GAIN-B" evidence="17">
    <location>
        <begin position="1241"/>
        <end position="1390"/>
    </location>
</feature>
<dbReference type="Pfam" id="PF00801">
    <property type="entry name" value="PKD"/>
    <property type="match status" value="2"/>
</dbReference>
<evidence type="ECO:0000256" key="3">
    <source>
        <dbReference type="ARBA" id="ARBA00007200"/>
    </source>
</evidence>
<feature type="region of interest" description="Disordered" evidence="13">
    <location>
        <begin position="667"/>
        <end position="691"/>
    </location>
</feature>
<comment type="subcellular location">
    <subcellularLocation>
        <location evidence="2">Cell membrane</location>
        <topology evidence="2">Multi-pass membrane protein</topology>
    </subcellularLocation>
    <subcellularLocation>
        <location evidence="1">Cell projection</location>
        <location evidence="1">Cilium</location>
    </subcellularLocation>
</comment>
<evidence type="ECO:0000256" key="13">
    <source>
        <dbReference type="SAM" id="MobiDB-lite"/>
    </source>
</evidence>
<reference evidence="19" key="1">
    <citation type="submission" date="2025-08" db="UniProtKB">
        <authorList>
            <consortium name="Ensembl"/>
        </authorList>
    </citation>
    <scope>IDENTIFICATION</scope>
</reference>
<keyword evidence="6" id="KW-0677">Repeat</keyword>
<dbReference type="GO" id="GO:0005929">
    <property type="term" value="C:cilium"/>
    <property type="evidence" value="ECO:0007669"/>
    <property type="project" value="UniProtKB-SubCell"/>
</dbReference>
<feature type="domain" description="PKD" evidence="15">
    <location>
        <begin position="217"/>
        <end position="271"/>
    </location>
</feature>
<feature type="transmembrane region" description="Helical" evidence="14">
    <location>
        <begin position="1773"/>
        <end position="1798"/>
    </location>
</feature>
<dbReference type="CDD" id="cd00146">
    <property type="entry name" value="PKD"/>
    <property type="match status" value="1"/>
</dbReference>
<keyword evidence="20" id="KW-1185">Reference proteome</keyword>
<dbReference type="PANTHER" id="PTHR46730:SF4">
    <property type="entry name" value="POLYCYSTIC KIDNEY DISEASE PROTEIN 1-LIKE 1"/>
    <property type="match status" value="1"/>
</dbReference>
<dbReference type="InterPro" id="IPR036392">
    <property type="entry name" value="PLAT/LH2_dom_sf"/>
</dbReference>
<feature type="domain" description="PKD" evidence="15">
    <location>
        <begin position="136"/>
        <end position="175"/>
    </location>
</feature>
<dbReference type="PROSITE" id="PS50221">
    <property type="entry name" value="GAIN_B"/>
    <property type="match status" value="1"/>
</dbReference>
<feature type="transmembrane region" description="Helical" evidence="14">
    <location>
        <begin position="1612"/>
        <end position="1632"/>
    </location>
</feature>
<evidence type="ECO:0000256" key="1">
    <source>
        <dbReference type="ARBA" id="ARBA00004138"/>
    </source>
</evidence>
<evidence type="ECO:0000256" key="9">
    <source>
        <dbReference type="ARBA" id="ARBA00023136"/>
    </source>
</evidence>
<feature type="transmembrane region" description="Helical" evidence="14">
    <location>
        <begin position="1878"/>
        <end position="1898"/>
    </location>
</feature>
<keyword evidence="5 14" id="KW-0812">Transmembrane</keyword>
<dbReference type="PROSITE" id="PS50093">
    <property type="entry name" value="PKD"/>
    <property type="match status" value="2"/>
</dbReference>
<dbReference type="SUPFAM" id="SSF49723">
    <property type="entry name" value="Lipase/lipooxygenase domain (PLAT/LH2 domain)"/>
    <property type="match status" value="1"/>
</dbReference>
<evidence type="ECO:0000256" key="6">
    <source>
        <dbReference type="ARBA" id="ARBA00022737"/>
    </source>
</evidence>
<proteinExistence type="inferred from homology"/>
<evidence type="ECO:0000256" key="14">
    <source>
        <dbReference type="SAM" id="Phobius"/>
    </source>
</evidence>
<evidence type="ECO:0000259" key="16">
    <source>
        <dbReference type="PROSITE" id="PS50095"/>
    </source>
</evidence>
<dbReference type="Ensembl" id="ENSMALT00000012295.1">
    <property type="protein sequence ID" value="ENSMALP00000012038.1"/>
    <property type="gene ID" value="ENSMALG00000008509.1"/>
</dbReference>
<name>A0A3Q3J1C2_MONAL</name>
<dbReference type="Gene3D" id="2.60.40.10">
    <property type="entry name" value="Immunoglobulins"/>
    <property type="match status" value="1"/>
</dbReference>
<dbReference type="InterPro" id="IPR001024">
    <property type="entry name" value="PLAT/LH2_dom"/>
</dbReference>